<gene>
    <name evidence="3" type="ORF">EOE48_16660</name>
</gene>
<feature type="compositionally biased region" description="Basic and acidic residues" evidence="1">
    <location>
        <begin position="11"/>
        <end position="22"/>
    </location>
</feature>
<dbReference type="Proteomes" id="UP000286997">
    <property type="component" value="Unassembled WGS sequence"/>
</dbReference>
<proteinExistence type="predicted"/>
<dbReference type="AlphaFoldDB" id="A0A437P214"/>
<dbReference type="EMBL" id="SACP01000016">
    <property type="protein sequence ID" value="RVU16324.1"/>
    <property type="molecule type" value="Genomic_DNA"/>
</dbReference>
<comment type="caution">
    <text evidence="3">The sequence shown here is derived from an EMBL/GenBank/DDBJ whole genome shotgun (WGS) entry which is preliminary data.</text>
</comment>
<evidence type="ECO:0000313" key="4">
    <source>
        <dbReference type="Proteomes" id="UP000286997"/>
    </source>
</evidence>
<dbReference type="OrthoDB" id="7856369at2"/>
<sequence>MSTNSGPEAANDTRESAEKGIETARAAFSNLLSTARKVAEAVQTSTNTSQSTAGTAVNRGFDYAEQHIAATLDLAHKMVHAKDAKEAIGLQGEYMRSQIETLQAQAKELASLKPAPKG</sequence>
<dbReference type="Pfam" id="PF09361">
    <property type="entry name" value="Phasin_2"/>
    <property type="match status" value="1"/>
</dbReference>
<feature type="domain" description="Phasin" evidence="2">
    <location>
        <begin position="33"/>
        <end position="112"/>
    </location>
</feature>
<organism evidence="3 4">
    <name type="scientific">Methylobacterium oryzihabitans</name>
    <dbReference type="NCBI Taxonomy" id="2499852"/>
    <lineage>
        <taxon>Bacteria</taxon>
        <taxon>Pseudomonadati</taxon>
        <taxon>Pseudomonadota</taxon>
        <taxon>Alphaproteobacteria</taxon>
        <taxon>Hyphomicrobiales</taxon>
        <taxon>Methylobacteriaceae</taxon>
        <taxon>Methylobacterium</taxon>
    </lineage>
</organism>
<evidence type="ECO:0000259" key="2">
    <source>
        <dbReference type="Pfam" id="PF09361"/>
    </source>
</evidence>
<dbReference type="RefSeq" id="WP_127731137.1">
    <property type="nucleotide sequence ID" value="NZ_SACP01000016.1"/>
</dbReference>
<evidence type="ECO:0000313" key="3">
    <source>
        <dbReference type="EMBL" id="RVU16324.1"/>
    </source>
</evidence>
<protein>
    <submittedName>
        <fullName evidence="3">Phasin</fullName>
    </submittedName>
</protein>
<name>A0A437P214_9HYPH</name>
<accession>A0A437P214</accession>
<dbReference type="InterPro" id="IPR018968">
    <property type="entry name" value="Phasin"/>
</dbReference>
<reference evidence="3 4" key="1">
    <citation type="submission" date="2019-01" db="EMBL/GenBank/DDBJ databases">
        <authorList>
            <person name="Chen W.-M."/>
        </authorList>
    </citation>
    <scope>NUCLEOTIDE SEQUENCE [LARGE SCALE GENOMIC DNA]</scope>
    <source>
        <strain evidence="3 4">TER-1</strain>
    </source>
</reference>
<feature type="region of interest" description="Disordered" evidence="1">
    <location>
        <begin position="1"/>
        <end position="22"/>
    </location>
</feature>
<evidence type="ECO:0000256" key="1">
    <source>
        <dbReference type="SAM" id="MobiDB-lite"/>
    </source>
</evidence>
<keyword evidence="4" id="KW-1185">Reference proteome</keyword>